<protein>
    <recommendedName>
        <fullName evidence="1">RNA-directed DNA polymerase</fullName>
        <ecNumber evidence="1">2.7.7.49</ecNumber>
    </recommendedName>
</protein>
<dbReference type="Gene3D" id="3.10.10.10">
    <property type="entry name" value="HIV Type 1 Reverse Transcriptase, subunit A, domain 1"/>
    <property type="match status" value="1"/>
</dbReference>
<dbReference type="Pfam" id="PF17919">
    <property type="entry name" value="RT_RNaseH_2"/>
    <property type="match status" value="1"/>
</dbReference>
<evidence type="ECO:0000256" key="1">
    <source>
        <dbReference type="ARBA" id="ARBA00012493"/>
    </source>
</evidence>
<dbReference type="Proteomes" id="UP000820818">
    <property type="component" value="Linkage Group LG8"/>
</dbReference>
<dbReference type="PANTHER" id="PTHR37984">
    <property type="entry name" value="PROTEIN CBG26694"/>
    <property type="match status" value="1"/>
</dbReference>
<dbReference type="AlphaFoldDB" id="A0AAD5PNW3"/>
<evidence type="ECO:0000313" key="8">
    <source>
        <dbReference type="EMBL" id="KAI9553742.1"/>
    </source>
</evidence>
<dbReference type="InterPro" id="IPR041588">
    <property type="entry name" value="Integrase_H2C2"/>
</dbReference>
<evidence type="ECO:0000259" key="4">
    <source>
        <dbReference type="Pfam" id="PF00078"/>
    </source>
</evidence>
<dbReference type="SUPFAM" id="SSF56672">
    <property type="entry name" value="DNA/RNA polymerases"/>
    <property type="match status" value="1"/>
</dbReference>
<dbReference type="Pfam" id="PF00078">
    <property type="entry name" value="RVT_1"/>
    <property type="match status" value="1"/>
</dbReference>
<reference evidence="8 9" key="1">
    <citation type="submission" date="2022-05" db="EMBL/GenBank/DDBJ databases">
        <title>A multi-omics perspective on studying reproductive biology in Daphnia sinensis.</title>
        <authorList>
            <person name="Jia J."/>
        </authorList>
    </citation>
    <scope>NUCLEOTIDE SEQUENCE [LARGE SCALE GENOMIC DNA]</scope>
    <source>
        <strain evidence="8 9">WSL</strain>
    </source>
</reference>
<dbReference type="Pfam" id="PF14893">
    <property type="entry name" value="PNMA"/>
    <property type="match status" value="1"/>
</dbReference>
<dbReference type="PANTHER" id="PTHR37984:SF5">
    <property type="entry name" value="PROTEIN NYNRIN-LIKE"/>
    <property type="match status" value="1"/>
</dbReference>
<dbReference type="CDD" id="cd01647">
    <property type="entry name" value="RT_LTR"/>
    <property type="match status" value="1"/>
</dbReference>
<dbReference type="FunFam" id="1.10.340.70:FF:000001">
    <property type="entry name" value="Retrovirus-related Pol polyprotein from transposon gypsy-like Protein"/>
    <property type="match status" value="1"/>
</dbReference>
<organism evidence="8 9">
    <name type="scientific">Daphnia sinensis</name>
    <dbReference type="NCBI Taxonomy" id="1820382"/>
    <lineage>
        <taxon>Eukaryota</taxon>
        <taxon>Metazoa</taxon>
        <taxon>Ecdysozoa</taxon>
        <taxon>Arthropoda</taxon>
        <taxon>Crustacea</taxon>
        <taxon>Branchiopoda</taxon>
        <taxon>Diplostraca</taxon>
        <taxon>Cladocera</taxon>
        <taxon>Anomopoda</taxon>
        <taxon>Daphniidae</taxon>
        <taxon>Daphnia</taxon>
        <taxon>Daphnia similis group</taxon>
    </lineage>
</organism>
<feature type="compositionally biased region" description="Low complexity" evidence="3">
    <location>
        <begin position="208"/>
        <end position="227"/>
    </location>
</feature>
<evidence type="ECO:0000259" key="6">
    <source>
        <dbReference type="Pfam" id="PF17919"/>
    </source>
</evidence>
<sequence>MYYIMPEGERSGLPVDRSEDLGATNLVDSRHSSVEPLFTRSEPNDGVDRTYGPAETSNVDPTGEATRTGQENSPIGSPSVRADVDLHITCETVPDISAESNSLHHGAAESDATETRDNHSLPAEFWNHRAAACPPTFFLDGRSQPYFLSTGATPADPTGAASSRDQRVAEEIGQLPGSEQPKQRTTCGGDQTNALANQSSFAQVLTNPFSGGSTTTPYGPTTSTPSRGENRSTSIAEVTANLDPNLNNMAQCPSPSRAATARDLDDFQTNQHTFSRLQLLPSFSGSPLTRFDSWLESFEAIVDTSGWSEEKIVQMLRAKLTDRAFSVIQAILKDHSHDYGSIKEALLDHFHGDENVDLYLKKFNKAKRKPGEKIVDYALRLQEIFRRAYPVGHSEKSFAIILMQKFVEGLDPKLQAKVKYKEFKEFNELSVKKLHLNRKDVSYPSKTQYRKQVSFQTPMGSQQDSTESTVTSGQLMKSLPSNPDKGQAICSQLDFDLYDVGENKLHTLGKVTLPKHGFQLDGETKSIYLARDGQGPSSVFKVPEMAQVTIPRNTKLGIIEIVHNIIGKVALDTSDVRPLGPREPIVISEVDPEFQAPLSQLLNDFHDLFASKDSELGNTNLIKHTIDTEGRGPIRQRPYRVTNNQRKLLEDKVQEMLDAKVIRYSQSPWASPVVLVEKKNGEVRMAFGLCNAPATFQRLMNYVLRDVLGSKALVYLDDVIIFSDTFENHLEDIREIFNLLKAANLKLKLKKCQFVQRSVNYLGHVISTDGIKPDPGKVDKIVNYKTPTSVDEPLTRLTHKDLSRKPFAWGTEEQIAFEKLRNSLVTPPVLAYPNFNEKFLLFTDACEYGIGAPDWAKEIAYFEIIEGTLYRHELPSKDSKRNEINHQLVLPYSLRHLVLKELHDAPMGGHLAFYKTYLKVKNNYYWPTMRKDILEYCQACEICSANTSSTYRALLHPHELAKAPFQVIGMDFLGPITPVSFQRVREETEKARNRQREQYNKRAKEKKYVVGDKVLLDIRVVKDGDSRKFTSKYKGPYRVVKVYDNNTNFFFLPLSPISFISLFSLIFF</sequence>
<dbReference type="InterPro" id="IPR043128">
    <property type="entry name" value="Rev_trsase/Diguanyl_cyclase"/>
</dbReference>
<accession>A0AAD5PNW3</accession>
<feature type="region of interest" description="Disordered" evidence="3">
    <location>
        <begin position="1"/>
        <end position="80"/>
    </location>
</feature>
<proteinExistence type="predicted"/>
<dbReference type="InterPro" id="IPR043502">
    <property type="entry name" value="DNA/RNA_pol_sf"/>
</dbReference>
<dbReference type="InterPro" id="IPR048270">
    <property type="entry name" value="PNMA_C"/>
</dbReference>
<dbReference type="Gene3D" id="1.10.340.70">
    <property type="match status" value="1"/>
</dbReference>
<feature type="region of interest" description="Disordered" evidence="3">
    <location>
        <begin position="97"/>
        <end position="118"/>
    </location>
</feature>
<dbReference type="GO" id="GO:0003964">
    <property type="term" value="F:RNA-directed DNA polymerase activity"/>
    <property type="evidence" value="ECO:0007669"/>
    <property type="project" value="UniProtKB-EC"/>
</dbReference>
<evidence type="ECO:0000259" key="7">
    <source>
        <dbReference type="Pfam" id="PF17921"/>
    </source>
</evidence>
<dbReference type="EMBL" id="WJBH02000008">
    <property type="protein sequence ID" value="KAI9553742.1"/>
    <property type="molecule type" value="Genomic_DNA"/>
</dbReference>
<dbReference type="InterPro" id="IPR050951">
    <property type="entry name" value="Retrovirus_Pol_polyprotein"/>
</dbReference>
<dbReference type="InterPro" id="IPR000477">
    <property type="entry name" value="RT_dom"/>
</dbReference>
<keyword evidence="9" id="KW-1185">Reference proteome</keyword>
<dbReference type="Gene3D" id="3.30.70.270">
    <property type="match status" value="2"/>
</dbReference>
<feature type="compositionally biased region" description="Polar residues" evidence="3">
    <location>
        <begin position="55"/>
        <end position="76"/>
    </location>
</feature>
<feature type="domain" description="Paraneoplastic antigen Ma-like C-terminal" evidence="5">
    <location>
        <begin position="289"/>
        <end position="389"/>
    </location>
</feature>
<feature type="domain" description="Reverse transcriptase/retrotransposon-derived protein RNase H-like" evidence="6">
    <location>
        <begin position="809"/>
        <end position="852"/>
    </location>
</feature>
<dbReference type="FunFam" id="3.30.70.270:FF:000003">
    <property type="entry name" value="Transposon Ty3-G Gag-Pol polyprotein"/>
    <property type="match status" value="1"/>
</dbReference>
<keyword evidence="2" id="KW-0511">Multifunctional enzyme</keyword>
<feature type="domain" description="Integrase zinc-binding" evidence="7">
    <location>
        <begin position="891"/>
        <end position="947"/>
    </location>
</feature>
<comment type="caution">
    <text evidence="8">The sequence shown here is derived from an EMBL/GenBank/DDBJ whole genome shotgun (WGS) entry which is preliminary data.</text>
</comment>
<gene>
    <name evidence="8" type="ORF">GHT06_018991</name>
</gene>
<dbReference type="Pfam" id="PF17921">
    <property type="entry name" value="Integrase_H2C2"/>
    <property type="match status" value="1"/>
</dbReference>
<evidence type="ECO:0000256" key="2">
    <source>
        <dbReference type="ARBA" id="ARBA00023268"/>
    </source>
</evidence>
<evidence type="ECO:0000256" key="3">
    <source>
        <dbReference type="SAM" id="MobiDB-lite"/>
    </source>
</evidence>
<evidence type="ECO:0000259" key="5">
    <source>
        <dbReference type="Pfam" id="PF14893"/>
    </source>
</evidence>
<name>A0AAD5PNW3_9CRUS</name>
<dbReference type="EC" id="2.7.7.49" evidence="1"/>
<dbReference type="InterPro" id="IPR041577">
    <property type="entry name" value="RT_RNaseH_2"/>
</dbReference>
<feature type="domain" description="Reverse transcriptase" evidence="4">
    <location>
        <begin position="680"/>
        <end position="766"/>
    </location>
</feature>
<feature type="region of interest" description="Disordered" evidence="3">
    <location>
        <begin position="205"/>
        <end position="232"/>
    </location>
</feature>
<evidence type="ECO:0000313" key="9">
    <source>
        <dbReference type="Proteomes" id="UP000820818"/>
    </source>
</evidence>